<dbReference type="Proteomes" id="UP000324595">
    <property type="component" value="Unassembled WGS sequence"/>
</dbReference>
<dbReference type="AlphaFoldDB" id="A0A5D3YQP4"/>
<comment type="caution">
    <text evidence="3">The sequence shown here is derived from an EMBL/GenBank/DDBJ whole genome shotgun (WGS) entry which is preliminary data.</text>
</comment>
<name>A0A5D3YQP4_9BACT</name>
<accession>A0A5D3YQP4</accession>
<sequence>MDLREYQIKSKDTDQRPGSDKLINFLIPILGLVGEMGSTISEFKKRLRDGKSYREFKPHLEEELGDVLWYLSNIATKMDIDLESIAQKNIEKTQNRWKLNGGASYGLFDEDFPSDEQLPRQFELEFKETINGGDTKVEVYLDGKQVGNPLTDNSHEDDGYRFHDIFHYGFAAYLGWSPVLRKLLKVKRKSDPQVDEVEDGARAAIIEEAISSYIYPFAKETNFFEDVETVDYEILKTIQRLVEPFEVGQRTLKEWEYAILESYKIYRYLRKNNGGKLHVNLKERCINII</sequence>
<evidence type="ECO:0000313" key="3">
    <source>
        <dbReference type="EMBL" id="TYP94881.1"/>
    </source>
</evidence>
<dbReference type="Gene3D" id="1.10.287.1080">
    <property type="entry name" value="MazG-like"/>
    <property type="match status" value="1"/>
</dbReference>
<protein>
    <submittedName>
        <fullName evidence="3">NTP pyrophosphatase, house-cleaning of non-canonical NTPs</fullName>
    </submittedName>
</protein>
<reference evidence="3 4" key="1">
    <citation type="submission" date="2019-07" db="EMBL/GenBank/DDBJ databases">
        <title>Genomic Encyclopedia of Archaeal and Bacterial Type Strains, Phase II (KMG-II): from individual species to whole genera.</title>
        <authorList>
            <person name="Goeker M."/>
        </authorList>
    </citation>
    <scope>NUCLEOTIDE SEQUENCE [LARGE SCALE GENOMIC DNA]</scope>
    <source>
        <strain evidence="3 4">DSM 21935</strain>
    </source>
</reference>
<keyword evidence="4" id="KW-1185">Reference proteome</keyword>
<dbReference type="SUPFAM" id="SSF101386">
    <property type="entry name" value="all-alpha NTP pyrophosphatases"/>
    <property type="match status" value="1"/>
</dbReference>
<dbReference type="RefSeq" id="WP_148897571.1">
    <property type="nucleotide sequence ID" value="NZ_VNHY01000001.1"/>
</dbReference>
<dbReference type="InterPro" id="IPR041407">
    <property type="entry name" value="MazG_C"/>
</dbReference>
<evidence type="ECO:0000259" key="2">
    <source>
        <dbReference type="Pfam" id="PF18722"/>
    </source>
</evidence>
<dbReference type="CDD" id="cd11541">
    <property type="entry name" value="NTP-PPase_u4"/>
    <property type="match status" value="1"/>
</dbReference>
<dbReference type="InterPro" id="IPR011379">
    <property type="entry name" value="MazG-related_GP37"/>
</dbReference>
<gene>
    <name evidence="3" type="ORF">LX73_0172</name>
</gene>
<evidence type="ECO:0000259" key="1">
    <source>
        <dbReference type="Pfam" id="PF03819"/>
    </source>
</evidence>
<proteinExistence type="predicted"/>
<dbReference type="InterPro" id="IPR004518">
    <property type="entry name" value="MazG-like_dom"/>
</dbReference>
<evidence type="ECO:0000313" key="4">
    <source>
        <dbReference type="Proteomes" id="UP000324595"/>
    </source>
</evidence>
<dbReference type="Pfam" id="PF03819">
    <property type="entry name" value="MazG"/>
    <property type="match status" value="1"/>
</dbReference>
<feature type="domain" description="NTP pyrophosphohydrolase MazG-like" evidence="1">
    <location>
        <begin position="55"/>
        <end position="96"/>
    </location>
</feature>
<dbReference type="OrthoDB" id="350573at2"/>
<organism evidence="3 4">
    <name type="scientific">Fodinibius salinus</name>
    <dbReference type="NCBI Taxonomy" id="860790"/>
    <lineage>
        <taxon>Bacteria</taxon>
        <taxon>Pseudomonadati</taxon>
        <taxon>Balneolota</taxon>
        <taxon>Balneolia</taxon>
        <taxon>Balneolales</taxon>
        <taxon>Balneolaceae</taxon>
        <taxon>Fodinibius</taxon>
    </lineage>
</organism>
<feature type="domain" description="MazG C-terminal" evidence="2">
    <location>
        <begin position="107"/>
        <end position="288"/>
    </location>
</feature>
<dbReference type="Pfam" id="PF18722">
    <property type="entry name" value="MazG_C"/>
    <property type="match status" value="1"/>
</dbReference>
<dbReference type="EMBL" id="VNHY01000001">
    <property type="protein sequence ID" value="TYP94881.1"/>
    <property type="molecule type" value="Genomic_DNA"/>
</dbReference>